<keyword evidence="2" id="KW-1185">Reference proteome</keyword>
<reference evidence="1 2" key="1">
    <citation type="submission" date="2017-06" db="EMBL/GenBank/DDBJ databases">
        <authorList>
            <person name="Kim H.J."/>
            <person name="Triplett B.A."/>
        </authorList>
    </citation>
    <scope>NUCLEOTIDE SEQUENCE [LARGE SCALE GENOMIC DNA]</scope>
    <source>
        <strain evidence="1 2">B29T1</strain>
    </source>
</reference>
<evidence type="ECO:0000313" key="1">
    <source>
        <dbReference type="EMBL" id="SNB66666.1"/>
    </source>
</evidence>
<dbReference type="EMBL" id="FYEH01000005">
    <property type="protein sequence ID" value="SNB66666.1"/>
    <property type="molecule type" value="Genomic_DNA"/>
</dbReference>
<gene>
    <name evidence="1" type="ORF">SAMN07250955_105161</name>
</gene>
<accession>A0A212R3T7</accession>
<sequence>MLLRVGLALAQALAGWWNGPHLLFEPRQGLLIEDRLIGQGTGILLPELGELGVQLIDLLIDPIPFLGEVVGMRNHYL</sequence>
<dbReference type="AlphaFoldDB" id="A0A212R3T7"/>
<name>A0A212R3T7_9PROT</name>
<organism evidence="1 2">
    <name type="scientific">Arboricoccus pini</name>
    <dbReference type="NCBI Taxonomy" id="1963835"/>
    <lineage>
        <taxon>Bacteria</taxon>
        <taxon>Pseudomonadati</taxon>
        <taxon>Pseudomonadota</taxon>
        <taxon>Alphaproteobacteria</taxon>
        <taxon>Geminicoccales</taxon>
        <taxon>Geminicoccaceae</taxon>
        <taxon>Arboricoccus</taxon>
    </lineage>
</organism>
<dbReference type="RefSeq" id="WP_133063872.1">
    <property type="nucleotide sequence ID" value="NZ_FYEH01000005.1"/>
</dbReference>
<proteinExistence type="predicted"/>
<dbReference type="Proteomes" id="UP000197065">
    <property type="component" value="Unassembled WGS sequence"/>
</dbReference>
<evidence type="ECO:0000313" key="2">
    <source>
        <dbReference type="Proteomes" id="UP000197065"/>
    </source>
</evidence>
<protein>
    <submittedName>
        <fullName evidence="1">Uncharacterized protein</fullName>
    </submittedName>
</protein>